<evidence type="ECO:0000313" key="4">
    <source>
        <dbReference type="Proteomes" id="UP000198940"/>
    </source>
</evidence>
<dbReference type="EMBL" id="FOKU01000001">
    <property type="protein sequence ID" value="SFB70561.1"/>
    <property type="molecule type" value="Genomic_DNA"/>
</dbReference>
<comment type="caution">
    <text evidence="2">The sequence shown here is derived from an EMBL/GenBank/DDBJ whole genome shotgun (WGS) entry which is preliminary data.</text>
</comment>
<dbReference type="OrthoDB" id="1424509at2"/>
<sequence length="230" mass="26695">MPSDLDLLIDFYQWEKQRLLLSIEENKMDQDYLAVDHHYNELGHIQRELDCLLELKDSNYPKIKRLESEIAFFSKKEEPYVGFSEVYAPSLEKAKSELKKLKGEKPKTPSEETQIVDEALFSLLEDKIKGFTIYLGVEMDFLIDFIKKGSNQIMLSIKVSDENDARHLKQSGLLNNLGLIYDDTTRSLVHLFHLFPNKNILPIKETIARIVVGTKRFLRTKGTIYLKVTP</sequence>
<organism evidence="2 3">
    <name type="scientific">Flagellimonas taeanensis</name>
    <dbReference type="NCBI Taxonomy" id="1005926"/>
    <lineage>
        <taxon>Bacteria</taxon>
        <taxon>Pseudomonadati</taxon>
        <taxon>Bacteroidota</taxon>
        <taxon>Flavobacteriia</taxon>
        <taxon>Flavobacteriales</taxon>
        <taxon>Flavobacteriaceae</taxon>
        <taxon>Flagellimonas</taxon>
    </lineage>
</organism>
<proteinExistence type="predicted"/>
<evidence type="ECO:0000313" key="1">
    <source>
        <dbReference type="EMBL" id="SFB70561.1"/>
    </source>
</evidence>
<dbReference type="AlphaFoldDB" id="A0A1M6QF13"/>
<dbReference type="Proteomes" id="UP000198940">
    <property type="component" value="Unassembled WGS sequence"/>
</dbReference>
<name>A0A1M6QF13_9FLAO</name>
<keyword evidence="4" id="KW-1185">Reference proteome</keyword>
<dbReference type="RefSeq" id="WP_072876605.1">
    <property type="nucleotide sequence ID" value="NZ_FOKU01000001.1"/>
</dbReference>
<gene>
    <name evidence="1" type="ORF">SAMN04487891_101567</name>
    <name evidence="2" type="ORF">SAMN05216293_0574</name>
</gene>
<accession>A0A1M6QF13</accession>
<evidence type="ECO:0000313" key="2">
    <source>
        <dbReference type="EMBL" id="SHK18859.1"/>
    </source>
</evidence>
<dbReference type="EMBL" id="FRAT01000001">
    <property type="protein sequence ID" value="SHK18859.1"/>
    <property type="molecule type" value="Genomic_DNA"/>
</dbReference>
<protein>
    <submittedName>
        <fullName evidence="2">Uncharacterized protein</fullName>
    </submittedName>
</protein>
<dbReference type="STRING" id="1055723.SAMN05216293_0574"/>
<evidence type="ECO:0000313" key="3">
    <source>
        <dbReference type="Proteomes" id="UP000184031"/>
    </source>
</evidence>
<reference evidence="2 3" key="1">
    <citation type="submission" date="2016-11" db="EMBL/GenBank/DDBJ databases">
        <authorList>
            <person name="Varghese N."/>
            <person name="Submissions S."/>
        </authorList>
    </citation>
    <scope>NUCLEOTIDE SEQUENCE [LARGE SCALE GENOMIC DNA]</scope>
    <source>
        <strain evidence="2 3">CGMCC 1.12174</strain>
        <strain evidence="1 4">DSM 26351</strain>
    </source>
</reference>
<dbReference type="Proteomes" id="UP000184031">
    <property type="component" value="Unassembled WGS sequence"/>
</dbReference>